<keyword evidence="3" id="KW-0808">Transferase</keyword>
<dbReference type="InterPro" id="IPR001091">
    <property type="entry name" value="RM_Methyltransferase"/>
</dbReference>
<protein>
    <submittedName>
        <fullName evidence="5">Putative DNA methylase</fullName>
    </submittedName>
</protein>
<evidence type="ECO:0000259" key="4">
    <source>
        <dbReference type="Pfam" id="PF01555"/>
    </source>
</evidence>
<evidence type="ECO:0000256" key="3">
    <source>
        <dbReference type="ARBA" id="ARBA00022679"/>
    </source>
</evidence>
<accession>A0A0K0N6M4</accession>
<dbReference type="InterPro" id="IPR002052">
    <property type="entry name" value="DNA_methylase_N6_adenine_CS"/>
</dbReference>
<dbReference type="GO" id="GO:0008170">
    <property type="term" value="F:N-methyltransferase activity"/>
    <property type="evidence" value="ECO:0007669"/>
    <property type="project" value="InterPro"/>
</dbReference>
<dbReference type="InterPro" id="IPR029063">
    <property type="entry name" value="SAM-dependent_MTases_sf"/>
</dbReference>
<keyword evidence="6" id="KW-1185">Reference proteome</keyword>
<dbReference type="PRINTS" id="PR00508">
    <property type="entry name" value="S21N4MTFRASE"/>
</dbReference>
<dbReference type="KEGG" id="vg:26517398"/>
<feature type="domain" description="DNA methylase N-4/N-6" evidence="4">
    <location>
        <begin position="23"/>
        <end position="224"/>
    </location>
</feature>
<proteinExistence type="inferred from homology"/>
<dbReference type="InterPro" id="IPR002941">
    <property type="entry name" value="DNA_methylase_N4/N6"/>
</dbReference>
<dbReference type="Gene3D" id="3.40.50.150">
    <property type="entry name" value="Vaccinia Virus protein VP39"/>
    <property type="match status" value="1"/>
</dbReference>
<dbReference type="Proteomes" id="UP000202743">
    <property type="component" value="Segment"/>
</dbReference>
<sequence length="239" mass="26786">MKIHQIWHGKSEELCQRFKEGSVDCIITDPPFGVDNLSNMAVTEGGKKYATKIANDESPEVAIKVFKEVMGALLPKTKEHCDLYVFTAYQVLSEWLVMLDDFCAQYGFVRKAVLVWEKDGPGMGDLESWGQGHEFIIFLKKGRAPRNAKRRNGVLHVPQLRPEKLIHPHEKPGALLELLIRHSTQEGAFLVDPFGGSGSLVRAARSCGRNAVAIELDEVRYERAARALEEESHDAFADL</sequence>
<dbReference type="GeneID" id="26517398"/>
<evidence type="ECO:0000256" key="1">
    <source>
        <dbReference type="ARBA" id="ARBA00006594"/>
    </source>
</evidence>
<dbReference type="Pfam" id="PF01555">
    <property type="entry name" value="N6_N4_Mtase"/>
    <property type="match status" value="1"/>
</dbReference>
<organism evidence="5 6">
    <name type="scientific">Gordonia phage GMA7</name>
    <dbReference type="NCBI Taxonomy" id="1647286"/>
    <lineage>
        <taxon>Viruses</taxon>
        <taxon>Duplodnaviria</taxon>
        <taxon>Heunggongvirae</taxon>
        <taxon>Uroviricota</taxon>
        <taxon>Caudoviricetes</taxon>
        <taxon>Getseptimavirus</taxon>
        <taxon>Getseptimavirus GMA7</taxon>
    </lineage>
</organism>
<evidence type="ECO:0000256" key="2">
    <source>
        <dbReference type="ARBA" id="ARBA00022603"/>
    </source>
</evidence>
<dbReference type="RefSeq" id="YP_009189175.1">
    <property type="nucleotide sequence ID" value="NC_028673.1"/>
</dbReference>
<dbReference type="PROSITE" id="PS00092">
    <property type="entry name" value="N6_MTASE"/>
    <property type="match status" value="1"/>
</dbReference>
<reference evidence="5 6" key="1">
    <citation type="journal article" date="2015" name="PLoS ONE">
        <title>Lysis to Kill: Evaluation of the Lytic Abilities, and Genomics of Nine Bacteriophages Infective for Gordonia spp. and Their Potential Use in Activated Sludge Foam Biocontrol.</title>
        <authorList>
            <person name="Dyson Z.A."/>
            <person name="Tucci J."/>
            <person name="Seviour R.J."/>
            <person name="Petrovski S."/>
        </authorList>
    </citation>
    <scope>NUCLEOTIDE SEQUENCE [LARGE SCALE GENOMIC DNA]</scope>
</reference>
<keyword evidence="2 5" id="KW-0489">Methyltransferase</keyword>
<evidence type="ECO:0000313" key="5">
    <source>
        <dbReference type="EMBL" id="AKJ72475.1"/>
    </source>
</evidence>
<dbReference type="EMBL" id="KR063278">
    <property type="protein sequence ID" value="AKJ72475.1"/>
    <property type="molecule type" value="Genomic_DNA"/>
</dbReference>
<dbReference type="OrthoDB" id="3832at10239"/>
<evidence type="ECO:0000313" key="6">
    <source>
        <dbReference type="Proteomes" id="UP000202743"/>
    </source>
</evidence>
<dbReference type="SUPFAM" id="SSF53335">
    <property type="entry name" value="S-adenosyl-L-methionine-dependent methyltransferases"/>
    <property type="match status" value="1"/>
</dbReference>
<gene>
    <name evidence="5" type="ORF">GMA7_38</name>
</gene>
<comment type="similarity">
    <text evidence="1">Belongs to the N(4)/N(6)-methyltransferase family.</text>
</comment>
<dbReference type="GO" id="GO:0003677">
    <property type="term" value="F:DNA binding"/>
    <property type="evidence" value="ECO:0007669"/>
    <property type="project" value="InterPro"/>
</dbReference>
<name>A0A0K0N6M4_9CAUD</name>
<dbReference type="GO" id="GO:0032259">
    <property type="term" value="P:methylation"/>
    <property type="evidence" value="ECO:0007669"/>
    <property type="project" value="UniProtKB-KW"/>
</dbReference>